<evidence type="ECO:0000313" key="2">
    <source>
        <dbReference type="EMBL" id="GIJ62909.1"/>
    </source>
</evidence>
<dbReference type="AlphaFoldDB" id="A0A8J3ZFB3"/>
<gene>
    <name evidence="2" type="ORF">Vau01_104250</name>
</gene>
<feature type="region of interest" description="Disordered" evidence="1">
    <location>
        <begin position="71"/>
        <end position="125"/>
    </location>
</feature>
<organism evidence="2 3">
    <name type="scientific">Virgisporangium aurantiacum</name>
    <dbReference type="NCBI Taxonomy" id="175570"/>
    <lineage>
        <taxon>Bacteria</taxon>
        <taxon>Bacillati</taxon>
        <taxon>Actinomycetota</taxon>
        <taxon>Actinomycetes</taxon>
        <taxon>Micromonosporales</taxon>
        <taxon>Micromonosporaceae</taxon>
        <taxon>Virgisporangium</taxon>
    </lineage>
</organism>
<dbReference type="EMBL" id="BOPG01000084">
    <property type="protein sequence ID" value="GIJ62909.1"/>
    <property type="molecule type" value="Genomic_DNA"/>
</dbReference>
<feature type="compositionally biased region" description="Low complexity" evidence="1">
    <location>
        <begin position="71"/>
        <end position="88"/>
    </location>
</feature>
<dbReference type="RefSeq" id="WP_204008851.1">
    <property type="nucleotide sequence ID" value="NZ_BOPG01000084.1"/>
</dbReference>
<comment type="caution">
    <text evidence="2">The sequence shown here is derived from an EMBL/GenBank/DDBJ whole genome shotgun (WGS) entry which is preliminary data.</text>
</comment>
<proteinExistence type="predicted"/>
<dbReference type="Proteomes" id="UP000612585">
    <property type="component" value="Unassembled WGS sequence"/>
</dbReference>
<name>A0A8J3ZFB3_9ACTN</name>
<evidence type="ECO:0000256" key="1">
    <source>
        <dbReference type="SAM" id="MobiDB-lite"/>
    </source>
</evidence>
<protein>
    <submittedName>
        <fullName evidence="2">Uncharacterized protein</fullName>
    </submittedName>
</protein>
<reference evidence="2" key="1">
    <citation type="submission" date="2021-01" db="EMBL/GenBank/DDBJ databases">
        <title>Whole genome shotgun sequence of Virgisporangium aurantiacum NBRC 16421.</title>
        <authorList>
            <person name="Komaki H."/>
            <person name="Tamura T."/>
        </authorList>
    </citation>
    <scope>NUCLEOTIDE SEQUENCE</scope>
    <source>
        <strain evidence="2">NBRC 16421</strain>
    </source>
</reference>
<sequence length="174" mass="17768">MSGYTVTITPSGGQSGPQTTIQVDTTSGAARVTELTVRAGGSGLAPQELPVIDLAALVAALAPGSAAPALTAAPSAPVATQAAPAPATRGRRGRKAAAEAPKKATRGRRRSAAAAEAPAKAGRAYRRMPAQEEVLAAWNETRSATQVANHFGVPRHTATGWLRRLRQMGVIESS</sequence>
<feature type="region of interest" description="Disordered" evidence="1">
    <location>
        <begin position="1"/>
        <end position="21"/>
    </location>
</feature>
<accession>A0A8J3ZFB3</accession>
<feature type="compositionally biased region" description="Low complexity" evidence="1">
    <location>
        <begin position="112"/>
        <end position="122"/>
    </location>
</feature>
<evidence type="ECO:0000313" key="3">
    <source>
        <dbReference type="Proteomes" id="UP000612585"/>
    </source>
</evidence>
<keyword evidence="3" id="KW-1185">Reference proteome</keyword>